<dbReference type="Pfam" id="PF07992">
    <property type="entry name" value="Pyr_redox_2"/>
    <property type="match status" value="1"/>
</dbReference>
<keyword evidence="4" id="KW-0274">FAD</keyword>
<gene>
    <name evidence="13" type="primary">nde1</name>
    <name evidence="12" type="ORF">SJAG_01539</name>
</gene>
<dbReference type="InterPro" id="IPR054585">
    <property type="entry name" value="NDH2-like_C"/>
</dbReference>
<dbReference type="eggNOG" id="KOG2495">
    <property type="taxonomic scope" value="Eukaryota"/>
</dbReference>
<dbReference type="Pfam" id="PF22366">
    <property type="entry name" value="NDH2_C"/>
    <property type="match status" value="1"/>
</dbReference>
<dbReference type="EC" id="1.6.5.9" evidence="2"/>
<evidence type="ECO:0000256" key="8">
    <source>
        <dbReference type="ARBA" id="ARBA00047599"/>
    </source>
</evidence>
<evidence type="ECO:0000259" key="11">
    <source>
        <dbReference type="Pfam" id="PF22366"/>
    </source>
</evidence>
<dbReference type="OrthoDB" id="3244603at2759"/>
<dbReference type="SUPFAM" id="SSF51905">
    <property type="entry name" value="FAD/NAD(P)-binding domain"/>
    <property type="match status" value="1"/>
</dbReference>
<dbReference type="EMBL" id="KE651168">
    <property type="protein sequence ID" value="EEB06498.1"/>
    <property type="molecule type" value="Genomic_DNA"/>
</dbReference>
<dbReference type="STRING" id="402676.B6JY80"/>
<comment type="catalytic activity">
    <reaction evidence="8">
        <text>a quinone + NADH + H(+) = a quinol + NAD(+)</text>
        <dbReference type="Rhea" id="RHEA:46160"/>
        <dbReference type="ChEBI" id="CHEBI:15378"/>
        <dbReference type="ChEBI" id="CHEBI:24646"/>
        <dbReference type="ChEBI" id="CHEBI:57540"/>
        <dbReference type="ChEBI" id="CHEBI:57945"/>
        <dbReference type="ChEBI" id="CHEBI:132124"/>
        <dbReference type="EC" id="1.6.5.9"/>
    </reaction>
</comment>
<dbReference type="GO" id="GO:0050136">
    <property type="term" value="F:NADH dehydrogenase (quinone) (non-electrogenic) activity"/>
    <property type="evidence" value="ECO:0007669"/>
    <property type="project" value="UniProtKB-EC"/>
</dbReference>
<evidence type="ECO:0000259" key="10">
    <source>
        <dbReference type="Pfam" id="PF07992"/>
    </source>
</evidence>
<dbReference type="InterPro" id="IPR023753">
    <property type="entry name" value="FAD/NAD-binding_dom"/>
</dbReference>
<dbReference type="AlphaFoldDB" id="B6JY80"/>
<proteinExistence type="inferred from homology"/>
<dbReference type="PANTHER" id="PTHR43706">
    <property type="entry name" value="NADH DEHYDROGENASE"/>
    <property type="match status" value="1"/>
</dbReference>
<accession>B6JY80</accession>
<dbReference type="InterPro" id="IPR045024">
    <property type="entry name" value="NDH-2"/>
</dbReference>
<dbReference type="VEuPathDB" id="FungiDB:SJAG_01539"/>
<dbReference type="GO" id="GO:0005739">
    <property type="term" value="C:mitochondrion"/>
    <property type="evidence" value="ECO:0000318"/>
    <property type="project" value="GO_Central"/>
</dbReference>
<dbReference type="JaponicusDB" id="SJAG_01539">
    <property type="gene designation" value="nde1"/>
</dbReference>
<evidence type="ECO:0000256" key="1">
    <source>
        <dbReference type="ARBA" id="ARBA00005272"/>
    </source>
</evidence>
<evidence type="ECO:0000256" key="9">
    <source>
        <dbReference type="ARBA" id="ARBA00049010"/>
    </source>
</evidence>
<dbReference type="Proteomes" id="UP000001744">
    <property type="component" value="Unassembled WGS sequence"/>
</dbReference>
<dbReference type="GO" id="GO:0016491">
    <property type="term" value="F:oxidoreductase activity"/>
    <property type="evidence" value="ECO:0000318"/>
    <property type="project" value="GO_Central"/>
</dbReference>
<feature type="domain" description="External alternative NADH-ubiquinone oxidoreductase-like C-terminal" evidence="11">
    <location>
        <begin position="456"/>
        <end position="495"/>
    </location>
</feature>
<sequence length="499" mass="56195">MKSPSISLGRFSAFYSVLCNRGCSNFLRRASTDAKTFPGNFKPNATRSRWKTIRNTLFGVTGLSLAYYGYRVHRFKNPAVEQPEADPDKKTLVVLGSGWGAISLLRTLDTSQYNVIVVSPRNYFLFTSLLPSTATGAVQTRSIITPTRYLLRHKSNKVRFIRSECTDIDPSSKVLKIRSAVTTDDKQIEEELKYDYLVFSIGADVQTFGIPGVLENGCQLKEVWDAQKIRAHVLRCLEQASLPGLSPEERKRYLHTVVVGGGPTGMEFSAEMGDFIRHDLKKWYPDLADDFQVTLLEALPSVLPMFTEKGRMYAVKHFADSGINIQTRTALKEATKEELHVEVTDDQGNKTKKTIPYGLLVWAGGNKPRQLTQSLISSLPEQTNRRGLMIDDFMQVKGLKDVWAIGDCTTTQFAATAQVAEQQGIYLGQQLNKLARLTFKDVESLQQTPVIQNLSAHGLPAFYFWRATYLSELDTIRNRTNVAFDWMRINMFGRDISSL</sequence>
<protein>
    <recommendedName>
        <fullName evidence="2">NADH:ubiquinone reductase (non-electrogenic)</fullName>
        <ecNumber evidence="2">1.6.5.9</ecNumber>
    </recommendedName>
</protein>
<evidence type="ECO:0000256" key="4">
    <source>
        <dbReference type="ARBA" id="ARBA00022827"/>
    </source>
</evidence>
<keyword evidence="5" id="KW-0809">Transit peptide</keyword>
<evidence type="ECO:0000256" key="2">
    <source>
        <dbReference type="ARBA" id="ARBA00012637"/>
    </source>
</evidence>
<name>B6JY80_SCHJY</name>
<keyword evidence="3" id="KW-0285">Flavoprotein</keyword>
<comment type="catalytic activity">
    <reaction evidence="9">
        <text>a ubiquinone + NADH + H(+) = a ubiquinol + NAD(+)</text>
        <dbReference type="Rhea" id="RHEA:23152"/>
        <dbReference type="Rhea" id="RHEA-COMP:9565"/>
        <dbReference type="Rhea" id="RHEA-COMP:9566"/>
        <dbReference type="ChEBI" id="CHEBI:15378"/>
        <dbReference type="ChEBI" id="CHEBI:16389"/>
        <dbReference type="ChEBI" id="CHEBI:17976"/>
        <dbReference type="ChEBI" id="CHEBI:57540"/>
        <dbReference type="ChEBI" id="CHEBI:57945"/>
    </reaction>
</comment>
<dbReference type="OMA" id="RGIFQYR"/>
<dbReference type="InterPro" id="IPR036188">
    <property type="entry name" value="FAD/NAD-bd_sf"/>
</dbReference>
<evidence type="ECO:0000256" key="3">
    <source>
        <dbReference type="ARBA" id="ARBA00022630"/>
    </source>
</evidence>
<dbReference type="PANTHER" id="PTHR43706:SF47">
    <property type="entry name" value="EXTERNAL NADH-UBIQUINONE OXIDOREDUCTASE 1, MITOCHONDRIAL-RELATED"/>
    <property type="match status" value="1"/>
</dbReference>
<dbReference type="Gene3D" id="3.50.50.100">
    <property type="match status" value="1"/>
</dbReference>
<reference evidence="12 14" key="1">
    <citation type="journal article" date="2011" name="Science">
        <title>Comparative functional genomics of the fission yeasts.</title>
        <authorList>
            <person name="Rhind N."/>
            <person name="Chen Z."/>
            <person name="Yassour M."/>
            <person name="Thompson D.A."/>
            <person name="Haas B.J."/>
            <person name="Habib N."/>
            <person name="Wapinski I."/>
            <person name="Roy S."/>
            <person name="Lin M.F."/>
            <person name="Heiman D.I."/>
            <person name="Young S.K."/>
            <person name="Furuya K."/>
            <person name="Guo Y."/>
            <person name="Pidoux A."/>
            <person name="Chen H.M."/>
            <person name="Robbertse B."/>
            <person name="Goldberg J.M."/>
            <person name="Aoki K."/>
            <person name="Bayne E.H."/>
            <person name="Berlin A.M."/>
            <person name="Desjardins C.A."/>
            <person name="Dobbs E."/>
            <person name="Dukaj L."/>
            <person name="Fan L."/>
            <person name="FitzGerald M.G."/>
            <person name="French C."/>
            <person name="Gujja S."/>
            <person name="Hansen K."/>
            <person name="Keifenheim D."/>
            <person name="Levin J.Z."/>
            <person name="Mosher R.A."/>
            <person name="Mueller C.A."/>
            <person name="Pfiffner J."/>
            <person name="Priest M."/>
            <person name="Russ C."/>
            <person name="Smialowska A."/>
            <person name="Swoboda P."/>
            <person name="Sykes S.M."/>
            <person name="Vaughn M."/>
            <person name="Vengrova S."/>
            <person name="Yoder R."/>
            <person name="Zeng Q."/>
            <person name="Allshire R."/>
            <person name="Baulcombe D."/>
            <person name="Birren B.W."/>
            <person name="Brown W."/>
            <person name="Ekwall K."/>
            <person name="Kellis M."/>
            <person name="Leatherwood J."/>
            <person name="Levin H."/>
            <person name="Margalit H."/>
            <person name="Martienssen R."/>
            <person name="Nieduszynski C.A."/>
            <person name="Spatafora J.W."/>
            <person name="Friedman N."/>
            <person name="Dalgaard J.Z."/>
            <person name="Baumann P."/>
            <person name="Niki H."/>
            <person name="Regev A."/>
            <person name="Nusbaum C."/>
        </authorList>
    </citation>
    <scope>NUCLEOTIDE SEQUENCE [LARGE SCALE GENOMIC DNA]</scope>
    <source>
        <strain evidence="14">yFS275 / FY16936</strain>
    </source>
</reference>
<evidence type="ECO:0000256" key="5">
    <source>
        <dbReference type="ARBA" id="ARBA00022946"/>
    </source>
</evidence>
<feature type="domain" description="FAD/NAD(P)-binding" evidence="10">
    <location>
        <begin position="91"/>
        <end position="424"/>
    </location>
</feature>
<evidence type="ECO:0000313" key="12">
    <source>
        <dbReference type="EMBL" id="EEB06498.1"/>
    </source>
</evidence>
<evidence type="ECO:0000313" key="14">
    <source>
        <dbReference type="Proteomes" id="UP000001744"/>
    </source>
</evidence>
<keyword evidence="6" id="KW-0560">Oxidoreductase</keyword>
<evidence type="ECO:0000256" key="6">
    <source>
        <dbReference type="ARBA" id="ARBA00023002"/>
    </source>
</evidence>
<dbReference type="GeneID" id="7048724"/>
<evidence type="ECO:0000256" key="7">
    <source>
        <dbReference type="ARBA" id="ARBA00023027"/>
    </source>
</evidence>
<organism evidence="12 14">
    <name type="scientific">Schizosaccharomyces japonicus (strain yFS275 / FY16936)</name>
    <name type="common">Fission yeast</name>
    <dbReference type="NCBI Taxonomy" id="402676"/>
    <lineage>
        <taxon>Eukaryota</taxon>
        <taxon>Fungi</taxon>
        <taxon>Dikarya</taxon>
        <taxon>Ascomycota</taxon>
        <taxon>Taphrinomycotina</taxon>
        <taxon>Schizosaccharomycetes</taxon>
        <taxon>Schizosaccharomycetales</taxon>
        <taxon>Schizosaccharomycetaceae</taxon>
        <taxon>Schizosaccharomyces</taxon>
    </lineage>
</organism>
<keyword evidence="14" id="KW-1185">Reference proteome</keyword>
<evidence type="ECO:0000313" key="13">
    <source>
        <dbReference type="JaponicusDB" id="SJAG_01539"/>
    </source>
</evidence>
<comment type="similarity">
    <text evidence="1">Belongs to the NADH dehydrogenase family.</text>
</comment>
<keyword evidence="7" id="KW-0520">NAD</keyword>
<dbReference type="RefSeq" id="XP_002172791.1">
    <property type="nucleotide sequence ID" value="XM_002172755.1"/>
</dbReference>
<dbReference type="HOGENOM" id="CLU_021377_1_0_1"/>
<dbReference type="PRINTS" id="PR00368">
    <property type="entry name" value="FADPNR"/>
</dbReference>